<reference evidence="10" key="2">
    <citation type="submission" date="2025-09" db="UniProtKB">
        <authorList>
            <consortium name="Ensembl"/>
        </authorList>
    </citation>
    <scope>IDENTIFICATION</scope>
</reference>
<dbReference type="Ensembl" id="ENSPKIT00000030415.1">
    <property type="protein sequence ID" value="ENSPKIP00000006391.1"/>
    <property type="gene ID" value="ENSPKIG00000022689.1"/>
</dbReference>
<organism evidence="10 11">
    <name type="scientific">Paramormyrops kingsleyae</name>
    <dbReference type="NCBI Taxonomy" id="1676925"/>
    <lineage>
        <taxon>Eukaryota</taxon>
        <taxon>Metazoa</taxon>
        <taxon>Chordata</taxon>
        <taxon>Craniata</taxon>
        <taxon>Vertebrata</taxon>
        <taxon>Euteleostomi</taxon>
        <taxon>Actinopterygii</taxon>
        <taxon>Neopterygii</taxon>
        <taxon>Teleostei</taxon>
        <taxon>Osteoglossocephala</taxon>
        <taxon>Osteoglossomorpha</taxon>
        <taxon>Osteoglossiformes</taxon>
        <taxon>Mormyridae</taxon>
        <taxon>Paramormyrops</taxon>
    </lineage>
</organism>
<proteinExistence type="predicted"/>
<comment type="subcellular location">
    <subcellularLocation>
        <location evidence="1">Membrane</location>
        <topology evidence="1">Single-pass membrane protein</topology>
    </subcellularLocation>
</comment>
<dbReference type="PANTHER" id="PTHR22722:SF5">
    <property type="entry name" value="LOW-DENSITY LIPOPROTEIN RECEPTOR-RELATED PROTEIN 1B"/>
    <property type="match status" value="1"/>
</dbReference>
<dbReference type="STRING" id="1676925.ENSPKIP00000006391"/>
<dbReference type="GO" id="GO:0005041">
    <property type="term" value="F:low-density lipoprotein particle receptor activity"/>
    <property type="evidence" value="ECO:0007669"/>
    <property type="project" value="TreeGrafter"/>
</dbReference>
<keyword evidence="7" id="KW-0675">Receptor</keyword>
<dbReference type="InterPro" id="IPR036055">
    <property type="entry name" value="LDL_receptor-like_sf"/>
</dbReference>
<feature type="disulfide bond" evidence="9">
    <location>
        <begin position="49"/>
        <end position="61"/>
    </location>
</feature>
<evidence type="ECO:0000313" key="11">
    <source>
        <dbReference type="Proteomes" id="UP000261540"/>
    </source>
</evidence>
<protein>
    <submittedName>
        <fullName evidence="10">Uncharacterized protein</fullName>
    </submittedName>
</protein>
<keyword evidence="3" id="KW-0677">Repeat</keyword>
<keyword evidence="6 9" id="KW-1015">Disulfide bond</keyword>
<dbReference type="PRINTS" id="PR00261">
    <property type="entry name" value="LDLRECEPTOR"/>
</dbReference>
<evidence type="ECO:0000256" key="8">
    <source>
        <dbReference type="ARBA" id="ARBA00023180"/>
    </source>
</evidence>
<evidence type="ECO:0000313" key="10">
    <source>
        <dbReference type="Ensembl" id="ENSPKIP00000006391.1"/>
    </source>
</evidence>
<dbReference type="Proteomes" id="UP000261540">
    <property type="component" value="Unplaced"/>
</dbReference>
<dbReference type="PANTHER" id="PTHR22722">
    <property type="entry name" value="LOW-DENSITY LIPOPROTEIN RECEPTOR-RELATED PROTEIN 2-RELATED"/>
    <property type="match status" value="1"/>
</dbReference>
<dbReference type="Gene3D" id="4.10.400.10">
    <property type="entry name" value="Low-density Lipoprotein Receptor"/>
    <property type="match status" value="2"/>
</dbReference>
<dbReference type="CDD" id="cd00112">
    <property type="entry name" value="LDLa"/>
    <property type="match status" value="2"/>
</dbReference>
<keyword evidence="5" id="KW-0472">Membrane</keyword>
<dbReference type="GeneTree" id="ENSGT00940000178030"/>
<dbReference type="SUPFAM" id="SSF57424">
    <property type="entry name" value="LDL receptor-like module"/>
    <property type="match status" value="2"/>
</dbReference>
<dbReference type="InterPro" id="IPR051221">
    <property type="entry name" value="LDLR-related"/>
</dbReference>
<evidence type="ECO:0000256" key="2">
    <source>
        <dbReference type="ARBA" id="ARBA00022692"/>
    </source>
</evidence>
<accession>A0A3B3QLU8</accession>
<dbReference type="Pfam" id="PF00057">
    <property type="entry name" value="Ldl_recept_a"/>
    <property type="match status" value="2"/>
</dbReference>
<evidence type="ECO:0000256" key="1">
    <source>
        <dbReference type="ARBA" id="ARBA00004167"/>
    </source>
</evidence>
<dbReference type="GO" id="GO:0043235">
    <property type="term" value="C:receptor complex"/>
    <property type="evidence" value="ECO:0007669"/>
    <property type="project" value="TreeGrafter"/>
</dbReference>
<keyword evidence="8" id="KW-0325">Glycoprotein</keyword>
<dbReference type="PROSITE" id="PS50068">
    <property type="entry name" value="LDLRA_2"/>
    <property type="match status" value="2"/>
</dbReference>
<feature type="disulfide bond" evidence="9">
    <location>
        <begin position="68"/>
        <end position="83"/>
    </location>
</feature>
<dbReference type="InterPro" id="IPR023415">
    <property type="entry name" value="LDLR_class-A_CS"/>
</dbReference>
<dbReference type="InterPro" id="IPR002172">
    <property type="entry name" value="LDrepeatLR_classA_rpt"/>
</dbReference>
<sequence length="249" mass="27166">MTTVSQTVSGWVSKQLYKAGSEVLDVCLNTHPTWVPVPTLATTEKVPSCKTDFLCKDRRKCVSMALVCDGHIHCYDGSDEVSCPTAEVGVPRVTPQKCWFGSQLCQDGSACVLYIHLCDGQLDCKDGSDEDGWGQGRLQGSVVSGLNFSRLVVRMFSWLCEQCLLPFGSQALSQLTGKQDFVVPIWKGKGAHLDCGNYRGLTGSVITCLPASFWYSLVFHLVYHLPHPGTEGSHPAQAWISAEVLCSLC</sequence>
<evidence type="ECO:0000256" key="7">
    <source>
        <dbReference type="ARBA" id="ARBA00023170"/>
    </source>
</evidence>
<dbReference type="GO" id="GO:0005886">
    <property type="term" value="C:plasma membrane"/>
    <property type="evidence" value="ECO:0007669"/>
    <property type="project" value="TreeGrafter"/>
</dbReference>
<evidence type="ECO:0000256" key="5">
    <source>
        <dbReference type="ARBA" id="ARBA00023136"/>
    </source>
</evidence>
<evidence type="ECO:0000256" key="6">
    <source>
        <dbReference type="ARBA" id="ARBA00023157"/>
    </source>
</evidence>
<dbReference type="SMART" id="SM00192">
    <property type="entry name" value="LDLa"/>
    <property type="match status" value="2"/>
</dbReference>
<keyword evidence="2" id="KW-0812">Transmembrane</keyword>
<reference evidence="10" key="1">
    <citation type="submission" date="2025-08" db="UniProtKB">
        <authorList>
            <consortium name="Ensembl"/>
        </authorList>
    </citation>
    <scope>IDENTIFICATION</scope>
</reference>
<evidence type="ECO:0000256" key="9">
    <source>
        <dbReference type="PROSITE-ProRule" id="PRU00124"/>
    </source>
</evidence>
<evidence type="ECO:0000256" key="3">
    <source>
        <dbReference type="ARBA" id="ARBA00022737"/>
    </source>
</evidence>
<comment type="caution">
    <text evidence="9">Lacks conserved residue(s) required for the propagation of feature annotation.</text>
</comment>
<evidence type="ECO:0000256" key="4">
    <source>
        <dbReference type="ARBA" id="ARBA00022989"/>
    </source>
</evidence>
<dbReference type="AlphaFoldDB" id="A0A3B3QLU8"/>
<keyword evidence="4" id="KW-1133">Transmembrane helix</keyword>
<name>A0A3B3QLU8_9TELE</name>
<dbReference type="PROSITE" id="PS01209">
    <property type="entry name" value="LDLRA_1"/>
    <property type="match status" value="1"/>
</dbReference>
<keyword evidence="11" id="KW-1185">Reference proteome</keyword>